<dbReference type="InterPro" id="IPR007518">
    <property type="entry name" value="MINDY"/>
</dbReference>
<feature type="domain" description="MINDY deubiquitinase" evidence="1">
    <location>
        <begin position="1"/>
        <end position="259"/>
    </location>
</feature>
<dbReference type="OrthoDB" id="10261212at2759"/>
<dbReference type="GO" id="GO:0004843">
    <property type="term" value="F:cysteine-type deubiquitinase activity"/>
    <property type="evidence" value="ECO:0007669"/>
    <property type="project" value="InterPro"/>
</dbReference>
<dbReference type="InParanoid" id="A0A316V8M7"/>
<organism evidence="2 3">
    <name type="scientific">Meira miltonrushii</name>
    <dbReference type="NCBI Taxonomy" id="1280837"/>
    <lineage>
        <taxon>Eukaryota</taxon>
        <taxon>Fungi</taxon>
        <taxon>Dikarya</taxon>
        <taxon>Basidiomycota</taxon>
        <taxon>Ustilaginomycotina</taxon>
        <taxon>Exobasidiomycetes</taxon>
        <taxon>Exobasidiales</taxon>
        <taxon>Brachybasidiaceae</taxon>
        <taxon>Meira</taxon>
    </lineage>
</organism>
<dbReference type="STRING" id="1280837.A0A316V8M7"/>
<protein>
    <recommendedName>
        <fullName evidence="1">MINDY deubiquitinase domain-containing protein</fullName>
    </recommendedName>
</protein>
<dbReference type="GO" id="GO:0005829">
    <property type="term" value="C:cytosol"/>
    <property type="evidence" value="ECO:0007669"/>
    <property type="project" value="TreeGrafter"/>
</dbReference>
<evidence type="ECO:0000313" key="2">
    <source>
        <dbReference type="EMBL" id="PWN32543.1"/>
    </source>
</evidence>
<dbReference type="GO" id="GO:0071108">
    <property type="term" value="P:protein K48-linked deubiquitination"/>
    <property type="evidence" value="ECO:0007669"/>
    <property type="project" value="TreeGrafter"/>
</dbReference>
<dbReference type="GeneID" id="37017826"/>
<dbReference type="PANTHER" id="PTHR18063:SF6">
    <property type="entry name" value="UBIQUITIN CARBOXYL-TERMINAL HYDROLASE"/>
    <property type="match status" value="1"/>
</dbReference>
<accession>A0A316V8M7</accession>
<gene>
    <name evidence="2" type="ORF">FA14DRAFT_114243</name>
</gene>
<feature type="non-terminal residue" evidence="2">
    <location>
        <position position="1"/>
    </location>
</feature>
<feature type="non-terminal residue" evidence="2">
    <location>
        <position position="260"/>
    </location>
</feature>
<proteinExistence type="predicted"/>
<evidence type="ECO:0000313" key="3">
    <source>
        <dbReference type="Proteomes" id="UP000245771"/>
    </source>
</evidence>
<sequence>LRGTVQITPEDRPAVSYSYLSSMLGEHLIDAISTNPGAALDLEAALSILPQTQYGLDVNVKFSAIDAFATESEHTEAPLALFKLCNVPLVHGWLADQADAETWAAVVERAGNYDKALDRVVAGDDIAKTAEGDASFDVRAAQVMDTISPEQRVIVQDASLIRRFLESTATQLTYPGLYALSTSLERGVLYALFRNSHLSVLYRPTEEELLQAASSSDMHSQPQLYQLVTDSTLENEDSIVWESVEDIDGSASRFFDGKFR</sequence>
<dbReference type="InterPro" id="IPR033979">
    <property type="entry name" value="MINDY_domain"/>
</dbReference>
<dbReference type="Pfam" id="PF04424">
    <property type="entry name" value="MINDY_DUB"/>
    <property type="match status" value="1"/>
</dbReference>
<name>A0A316V8M7_9BASI</name>
<dbReference type="Proteomes" id="UP000245771">
    <property type="component" value="Unassembled WGS sequence"/>
</dbReference>
<dbReference type="RefSeq" id="XP_025352845.1">
    <property type="nucleotide sequence ID" value="XM_025496045.1"/>
</dbReference>
<dbReference type="AlphaFoldDB" id="A0A316V8M7"/>
<dbReference type="GO" id="GO:1990380">
    <property type="term" value="F:K48-linked deubiquitinase activity"/>
    <property type="evidence" value="ECO:0007669"/>
    <property type="project" value="InterPro"/>
</dbReference>
<dbReference type="PANTHER" id="PTHR18063">
    <property type="entry name" value="NF-E2 INDUCIBLE PROTEIN"/>
    <property type="match status" value="1"/>
</dbReference>
<dbReference type="GO" id="GO:0071944">
    <property type="term" value="C:cell periphery"/>
    <property type="evidence" value="ECO:0007669"/>
    <property type="project" value="TreeGrafter"/>
</dbReference>
<dbReference type="GO" id="GO:0016807">
    <property type="term" value="F:cysteine-type carboxypeptidase activity"/>
    <property type="evidence" value="ECO:0007669"/>
    <property type="project" value="TreeGrafter"/>
</dbReference>
<evidence type="ECO:0000259" key="1">
    <source>
        <dbReference type="Pfam" id="PF04424"/>
    </source>
</evidence>
<reference evidence="2 3" key="1">
    <citation type="journal article" date="2018" name="Mol. Biol. Evol.">
        <title>Broad Genomic Sampling Reveals a Smut Pathogenic Ancestry of the Fungal Clade Ustilaginomycotina.</title>
        <authorList>
            <person name="Kijpornyongpan T."/>
            <person name="Mondo S.J."/>
            <person name="Barry K."/>
            <person name="Sandor L."/>
            <person name="Lee J."/>
            <person name="Lipzen A."/>
            <person name="Pangilinan J."/>
            <person name="LaButti K."/>
            <person name="Hainaut M."/>
            <person name="Henrissat B."/>
            <person name="Grigoriev I.V."/>
            <person name="Spatafora J.W."/>
            <person name="Aime M.C."/>
        </authorList>
    </citation>
    <scope>NUCLEOTIDE SEQUENCE [LARGE SCALE GENOMIC DNA]</scope>
    <source>
        <strain evidence="2 3">MCA 3882</strain>
    </source>
</reference>
<keyword evidence="3" id="KW-1185">Reference proteome</keyword>
<dbReference type="EMBL" id="KZ819605">
    <property type="protein sequence ID" value="PWN32543.1"/>
    <property type="molecule type" value="Genomic_DNA"/>
</dbReference>